<dbReference type="HOGENOM" id="CLU_034906_2_0_7"/>
<dbReference type="GO" id="GO:0004619">
    <property type="term" value="F:phosphoglycerate mutase activity"/>
    <property type="evidence" value="ECO:0007669"/>
    <property type="project" value="UniProtKB-EC"/>
</dbReference>
<comment type="function">
    <text evidence="2">Catalyzes the interconversion of 2-phosphoglycerate and 3-phosphoglycerate.</text>
</comment>
<dbReference type="NCBIfam" id="TIGR00306">
    <property type="entry name" value="apgM"/>
    <property type="match status" value="1"/>
</dbReference>
<dbReference type="NCBIfam" id="NF003242">
    <property type="entry name" value="PRK04200.1"/>
    <property type="match status" value="1"/>
</dbReference>
<dbReference type="InterPro" id="IPR023665">
    <property type="entry name" value="ApgAM_prokaryotes"/>
</dbReference>
<evidence type="ECO:0000256" key="1">
    <source>
        <dbReference type="ARBA" id="ARBA00000370"/>
    </source>
</evidence>
<reference evidence="9" key="1">
    <citation type="submission" date="2005-10" db="EMBL/GenBank/DDBJ databases">
        <title>Complete sequence of Pelobacter carbinolicus DSM 2380.</title>
        <authorList>
            <person name="Copeland A."/>
            <person name="Lucas S."/>
            <person name="Lapidus A."/>
            <person name="Barry K."/>
            <person name="Detter J.C."/>
            <person name="Glavina T."/>
            <person name="Hammon N."/>
            <person name="Israni S."/>
            <person name="Pitluck S."/>
            <person name="Chertkov O."/>
            <person name="Schmutz J."/>
            <person name="Larimer F."/>
            <person name="Land M."/>
            <person name="Kyrpides N."/>
            <person name="Ivanova N."/>
            <person name="Richardson P."/>
        </authorList>
    </citation>
    <scope>NUCLEOTIDE SEQUENCE [LARGE SCALE GENOMIC DNA]</scope>
    <source>
        <strain evidence="9">DSM 2380 / NBRC 103641 / GraBd1</strain>
    </source>
</reference>
<sequence length="401" mass="43692">MKYVVLLGDGMADEPMAELGGKTPLQCAHTPFMDRLAREGQVGLAQTIPEGFPPGSDVANLSVFGYDPASCYSGRSPLEAASMGVSLNAEDVSFRLNLVTLGENDDQQIMEDFSAGHISTEEARDIVLTLQRELGTEQFQFYPGVSYRHLLVWRGGIDSMNFTPPHDITGQSVEGQLPRGEGAEILLELMERARGILASHPVNERRRSEGKRPANAMWLWGQGRAPHMQTLQERFGLSGAVISAVDLIKGIGIYAGLDVIDVPGATGYLDTNYLGKAEFALEALKTRDYVYVHVEAPDEASHGGLVQEKIQAIESFDKLVVGTIVEGMQSMGDFRLLVAPDHPTPLRLMTHTDKPVPFILYDSTGEFLTDQPVAGYDESSAASTGLFIDQGFRLMEKLVGC</sequence>
<keyword evidence="9" id="KW-1185">Reference proteome</keyword>
<feature type="domain" description="Metalloenzyme" evidence="7">
    <location>
        <begin position="1"/>
        <end position="364"/>
    </location>
</feature>
<dbReference type="InterPro" id="IPR017850">
    <property type="entry name" value="Alkaline_phosphatase_core_sf"/>
</dbReference>
<evidence type="ECO:0000313" key="8">
    <source>
        <dbReference type="EMBL" id="ABA88760.1"/>
    </source>
</evidence>
<evidence type="ECO:0000259" key="7">
    <source>
        <dbReference type="Pfam" id="PF01676"/>
    </source>
</evidence>
<evidence type="ECO:0000256" key="3">
    <source>
        <dbReference type="ARBA" id="ARBA00004921"/>
    </source>
</evidence>
<dbReference type="PANTHER" id="PTHR31209:SF4">
    <property type="entry name" value="2,3-BISPHOSPHOGLYCERATE-INDEPENDENT PHOSPHOGLYCERATE MUTASE"/>
    <property type="match status" value="1"/>
</dbReference>
<dbReference type="InterPro" id="IPR004456">
    <property type="entry name" value="Pglycerate_mutase_ApgM"/>
</dbReference>
<accession>Q3A4E7</accession>
<keyword evidence="6" id="KW-0413">Isomerase</keyword>
<dbReference type="OrthoDB" id="9804453at2"/>
<proteinExistence type="inferred from homology"/>
<keyword evidence="5" id="KW-0324">Glycolysis</keyword>
<name>Q3A4E7_SYNC1</name>
<dbReference type="eggNOG" id="COG3635">
    <property type="taxonomic scope" value="Bacteria"/>
</dbReference>
<dbReference type="CDD" id="cd16011">
    <property type="entry name" value="iPGM_like"/>
    <property type="match status" value="1"/>
</dbReference>
<evidence type="ECO:0000256" key="6">
    <source>
        <dbReference type="ARBA" id="ARBA00023235"/>
    </source>
</evidence>
<evidence type="ECO:0000256" key="4">
    <source>
        <dbReference type="ARBA" id="ARBA00005524"/>
    </source>
</evidence>
<comment type="similarity">
    <text evidence="4">Belongs to the BPG-independent phosphoglycerate mutase family. A-PGAM subfamily.</text>
</comment>
<dbReference type="PANTHER" id="PTHR31209">
    <property type="entry name" value="COFACTOR-INDEPENDENT PHOSPHOGLYCERATE MUTASE"/>
    <property type="match status" value="1"/>
</dbReference>
<dbReference type="Pfam" id="PF01676">
    <property type="entry name" value="Metalloenzyme"/>
    <property type="match status" value="1"/>
</dbReference>
<comment type="pathway">
    <text evidence="3">Carbohydrate degradation.</text>
</comment>
<reference evidence="8 9" key="2">
    <citation type="journal article" date="2012" name="BMC Genomics">
        <title>The genome of Pelobacter carbinolicus reveals surprising metabolic capabilities and physiological features.</title>
        <authorList>
            <person name="Aklujkar M."/>
            <person name="Haveman S.A."/>
            <person name="Didonato R.Jr."/>
            <person name="Chertkov O."/>
            <person name="Han C.S."/>
            <person name="Land M.L."/>
            <person name="Brown P."/>
            <person name="Lovley D.R."/>
        </authorList>
    </citation>
    <scope>NUCLEOTIDE SEQUENCE [LARGE SCALE GENOMIC DNA]</scope>
    <source>
        <strain evidence="9">DSM 2380 / NBRC 103641 / GraBd1</strain>
    </source>
</reference>
<dbReference type="Gene3D" id="3.40.720.10">
    <property type="entry name" value="Alkaline Phosphatase, subunit A"/>
    <property type="match status" value="2"/>
</dbReference>
<dbReference type="SUPFAM" id="SSF53649">
    <property type="entry name" value="Alkaline phosphatase-like"/>
    <property type="match status" value="1"/>
</dbReference>
<dbReference type="Pfam" id="PF10143">
    <property type="entry name" value="PhosphMutase"/>
    <property type="match status" value="1"/>
</dbReference>
<protein>
    <submittedName>
        <fullName evidence="8">Phosphoglycerate mutase family protein</fullName>
    </submittedName>
</protein>
<evidence type="ECO:0000256" key="2">
    <source>
        <dbReference type="ARBA" id="ARBA00002315"/>
    </source>
</evidence>
<dbReference type="EMBL" id="CP000142">
    <property type="protein sequence ID" value="ABA88760.1"/>
    <property type="molecule type" value="Genomic_DNA"/>
</dbReference>
<dbReference type="STRING" id="338963.Pcar_1514"/>
<dbReference type="NCBIfam" id="TIGR02535">
    <property type="entry name" value="hyp_Hser_kinase"/>
    <property type="match status" value="1"/>
</dbReference>
<evidence type="ECO:0000256" key="5">
    <source>
        <dbReference type="ARBA" id="ARBA00023152"/>
    </source>
</evidence>
<dbReference type="GO" id="GO:0046872">
    <property type="term" value="F:metal ion binding"/>
    <property type="evidence" value="ECO:0007669"/>
    <property type="project" value="InterPro"/>
</dbReference>
<organism evidence="8 9">
    <name type="scientific">Syntrophotalea carbinolica (strain DSM 2380 / NBRC 103641 / GraBd1)</name>
    <name type="common">Pelobacter carbinolicus</name>
    <dbReference type="NCBI Taxonomy" id="338963"/>
    <lineage>
        <taxon>Bacteria</taxon>
        <taxon>Pseudomonadati</taxon>
        <taxon>Thermodesulfobacteriota</taxon>
        <taxon>Desulfuromonadia</taxon>
        <taxon>Desulfuromonadales</taxon>
        <taxon>Syntrophotaleaceae</taxon>
        <taxon>Syntrophotalea</taxon>
    </lineage>
</organism>
<dbReference type="InterPro" id="IPR006124">
    <property type="entry name" value="Metalloenzyme"/>
</dbReference>
<gene>
    <name evidence="8" type="ordered locus">Pcar_1514</name>
</gene>
<dbReference type="KEGG" id="pca:Pcar_1514"/>
<evidence type="ECO:0000313" key="9">
    <source>
        <dbReference type="Proteomes" id="UP000002534"/>
    </source>
</evidence>
<dbReference type="RefSeq" id="WP_011341243.1">
    <property type="nucleotide sequence ID" value="NC_007498.2"/>
</dbReference>
<dbReference type="GO" id="GO:0006096">
    <property type="term" value="P:glycolytic process"/>
    <property type="evidence" value="ECO:0007669"/>
    <property type="project" value="UniProtKB-KW"/>
</dbReference>
<comment type="catalytic activity">
    <reaction evidence="1">
        <text>(2R)-2-phosphoglycerate = (2R)-3-phosphoglycerate</text>
        <dbReference type="Rhea" id="RHEA:15901"/>
        <dbReference type="ChEBI" id="CHEBI:58272"/>
        <dbReference type="ChEBI" id="CHEBI:58289"/>
        <dbReference type="EC" id="5.4.2.12"/>
    </reaction>
</comment>
<dbReference type="Proteomes" id="UP000002534">
    <property type="component" value="Chromosome"/>
</dbReference>
<dbReference type="PIRSF" id="PIRSF006392">
    <property type="entry name" value="IPGAM_arch"/>
    <property type="match status" value="1"/>
</dbReference>
<dbReference type="AlphaFoldDB" id="Q3A4E7"/>